<organism evidence="2 3">
    <name type="scientific">Mycena rosella</name>
    <name type="common">Pink bonnet</name>
    <name type="synonym">Agaricus rosellus</name>
    <dbReference type="NCBI Taxonomy" id="1033263"/>
    <lineage>
        <taxon>Eukaryota</taxon>
        <taxon>Fungi</taxon>
        <taxon>Dikarya</taxon>
        <taxon>Basidiomycota</taxon>
        <taxon>Agaricomycotina</taxon>
        <taxon>Agaricomycetes</taxon>
        <taxon>Agaricomycetidae</taxon>
        <taxon>Agaricales</taxon>
        <taxon>Marasmiineae</taxon>
        <taxon>Mycenaceae</taxon>
        <taxon>Mycena</taxon>
    </lineage>
</organism>
<dbReference type="EMBL" id="JARKIE010000006">
    <property type="protein sequence ID" value="KAJ7706708.1"/>
    <property type="molecule type" value="Genomic_DNA"/>
</dbReference>
<evidence type="ECO:0000256" key="1">
    <source>
        <dbReference type="SAM" id="MobiDB-lite"/>
    </source>
</evidence>
<dbReference type="Proteomes" id="UP001221757">
    <property type="component" value="Unassembled WGS sequence"/>
</dbReference>
<sequence length="187" mass="20915">MCVGVQDKRKSHSPTRKKENGITKQDQKLNEPAGVRRGQPKPRIASGRARDNYTTSETVNGTRRGTCTRRSKPQTQFLNKNVKANARATPHPNTERTRRTGVESGREDNAGNSHSSDRADVQQQSRGSAAPKTRRVREQSKYEIKREPARGNTQAVAEMRRHFATFVLDTDGARKSRGRAPEADVPK</sequence>
<gene>
    <name evidence="2" type="ORF">B0H17DRAFT_1125559</name>
</gene>
<dbReference type="AlphaFoldDB" id="A0AAD7M9B1"/>
<feature type="region of interest" description="Disordered" evidence="1">
    <location>
        <begin position="1"/>
        <end position="187"/>
    </location>
</feature>
<feature type="compositionally biased region" description="Polar residues" evidence="1">
    <location>
        <begin position="52"/>
        <end position="65"/>
    </location>
</feature>
<feature type="compositionally biased region" description="Basic and acidic residues" evidence="1">
    <location>
        <begin position="136"/>
        <end position="149"/>
    </location>
</feature>
<protein>
    <submittedName>
        <fullName evidence="2">Uncharacterized protein</fullName>
    </submittedName>
</protein>
<name>A0AAD7M9B1_MYCRO</name>
<evidence type="ECO:0000313" key="2">
    <source>
        <dbReference type="EMBL" id="KAJ7706708.1"/>
    </source>
</evidence>
<comment type="caution">
    <text evidence="2">The sequence shown here is derived from an EMBL/GenBank/DDBJ whole genome shotgun (WGS) entry which is preliminary data.</text>
</comment>
<feature type="compositionally biased region" description="Basic and acidic residues" evidence="1">
    <location>
        <begin position="171"/>
        <end position="187"/>
    </location>
</feature>
<reference evidence="2" key="1">
    <citation type="submission" date="2023-03" db="EMBL/GenBank/DDBJ databases">
        <title>Massive genome expansion in bonnet fungi (Mycena s.s.) driven by repeated elements and novel gene families across ecological guilds.</title>
        <authorList>
            <consortium name="Lawrence Berkeley National Laboratory"/>
            <person name="Harder C.B."/>
            <person name="Miyauchi S."/>
            <person name="Viragh M."/>
            <person name="Kuo A."/>
            <person name="Thoen E."/>
            <person name="Andreopoulos B."/>
            <person name="Lu D."/>
            <person name="Skrede I."/>
            <person name="Drula E."/>
            <person name="Henrissat B."/>
            <person name="Morin E."/>
            <person name="Kohler A."/>
            <person name="Barry K."/>
            <person name="LaButti K."/>
            <person name="Morin E."/>
            <person name="Salamov A."/>
            <person name="Lipzen A."/>
            <person name="Mereny Z."/>
            <person name="Hegedus B."/>
            <person name="Baldrian P."/>
            <person name="Stursova M."/>
            <person name="Weitz H."/>
            <person name="Taylor A."/>
            <person name="Grigoriev I.V."/>
            <person name="Nagy L.G."/>
            <person name="Martin F."/>
            <person name="Kauserud H."/>
        </authorList>
    </citation>
    <scope>NUCLEOTIDE SEQUENCE</scope>
    <source>
        <strain evidence="2">CBHHK067</strain>
    </source>
</reference>
<feature type="compositionally biased region" description="Basic and acidic residues" evidence="1">
    <location>
        <begin position="93"/>
        <end position="120"/>
    </location>
</feature>
<accession>A0AAD7M9B1</accession>
<keyword evidence="3" id="KW-1185">Reference proteome</keyword>
<evidence type="ECO:0000313" key="3">
    <source>
        <dbReference type="Proteomes" id="UP001221757"/>
    </source>
</evidence>
<feature type="compositionally biased region" description="Basic and acidic residues" evidence="1">
    <location>
        <begin position="16"/>
        <end position="29"/>
    </location>
</feature>
<proteinExistence type="predicted"/>